<evidence type="ECO:0000313" key="1">
    <source>
        <dbReference type="Proteomes" id="UP000887565"/>
    </source>
</evidence>
<keyword evidence="1" id="KW-1185">Reference proteome</keyword>
<dbReference type="AlphaFoldDB" id="A0A915HTY8"/>
<sequence length="74" mass="7076">MVDGTDVGAVGGSEVVCDMAVGLADVRAVGGSNVALGGNDVVDDVACSTSIGGGGGSSTLNTIFGGFFKASRHL</sequence>
<organism evidence="1 2">
    <name type="scientific">Romanomermis culicivorax</name>
    <name type="common">Nematode worm</name>
    <dbReference type="NCBI Taxonomy" id="13658"/>
    <lineage>
        <taxon>Eukaryota</taxon>
        <taxon>Metazoa</taxon>
        <taxon>Ecdysozoa</taxon>
        <taxon>Nematoda</taxon>
        <taxon>Enoplea</taxon>
        <taxon>Dorylaimia</taxon>
        <taxon>Mermithida</taxon>
        <taxon>Mermithoidea</taxon>
        <taxon>Mermithidae</taxon>
        <taxon>Romanomermis</taxon>
    </lineage>
</organism>
<evidence type="ECO:0000313" key="2">
    <source>
        <dbReference type="WBParaSite" id="nRc.2.0.1.t04855-RA"/>
    </source>
</evidence>
<protein>
    <submittedName>
        <fullName evidence="2">Uncharacterized protein</fullName>
    </submittedName>
</protein>
<reference evidence="2" key="1">
    <citation type="submission" date="2022-11" db="UniProtKB">
        <authorList>
            <consortium name="WormBaseParasite"/>
        </authorList>
    </citation>
    <scope>IDENTIFICATION</scope>
</reference>
<accession>A0A915HTY8</accession>
<name>A0A915HTY8_ROMCU</name>
<proteinExistence type="predicted"/>
<dbReference type="Proteomes" id="UP000887565">
    <property type="component" value="Unplaced"/>
</dbReference>
<dbReference type="WBParaSite" id="nRc.2.0.1.t04855-RA">
    <property type="protein sequence ID" value="nRc.2.0.1.t04855-RA"/>
    <property type="gene ID" value="nRc.2.0.1.g04855"/>
</dbReference>